<proteinExistence type="predicted"/>
<dbReference type="Proteomes" id="UP000247702">
    <property type="component" value="Unassembled WGS sequence"/>
</dbReference>
<reference evidence="2 3" key="1">
    <citation type="submission" date="2017-11" db="EMBL/GenBank/DDBJ databases">
        <title>The genome of Rhizophagus clarus HR1 reveals common genetic basis of auxotrophy among arbuscular mycorrhizal fungi.</title>
        <authorList>
            <person name="Kobayashi Y."/>
        </authorList>
    </citation>
    <scope>NUCLEOTIDE SEQUENCE [LARGE SCALE GENOMIC DNA]</scope>
    <source>
        <strain evidence="2 3">HR1</strain>
    </source>
</reference>
<keyword evidence="3" id="KW-1185">Reference proteome</keyword>
<comment type="caution">
    <text evidence="2">The sequence shown here is derived from an EMBL/GenBank/DDBJ whole genome shotgun (WGS) entry which is preliminary data.</text>
</comment>
<evidence type="ECO:0000313" key="3">
    <source>
        <dbReference type="Proteomes" id="UP000247702"/>
    </source>
</evidence>
<accession>A0A2Z6QBU2</accession>
<dbReference type="AlphaFoldDB" id="A0A2Z6QBU2"/>
<dbReference type="EMBL" id="BEXD01000001">
    <property type="protein sequence ID" value="GBB83159.1"/>
    <property type="molecule type" value="Genomic_DNA"/>
</dbReference>
<keyword evidence="1" id="KW-0175">Coiled coil</keyword>
<gene>
    <name evidence="2" type="ORF">RclHR1_00010041</name>
</gene>
<protein>
    <submittedName>
        <fullName evidence="2">Uncharacterized protein</fullName>
    </submittedName>
</protein>
<evidence type="ECO:0000313" key="2">
    <source>
        <dbReference type="EMBL" id="GBB83159.1"/>
    </source>
</evidence>
<name>A0A2Z6QBU2_9GLOM</name>
<sequence>MGRIEANRIDFNMNHRPILSIMTSELENRIEELEKGRGDTDAENIKRDIEIYELKAEVAKLRLDIDELKKNQNLRKIANSRLDASR</sequence>
<evidence type="ECO:0000256" key="1">
    <source>
        <dbReference type="SAM" id="Coils"/>
    </source>
</evidence>
<feature type="coiled-coil region" evidence="1">
    <location>
        <begin position="23"/>
        <end position="71"/>
    </location>
</feature>
<organism evidence="2 3">
    <name type="scientific">Rhizophagus clarus</name>
    <dbReference type="NCBI Taxonomy" id="94130"/>
    <lineage>
        <taxon>Eukaryota</taxon>
        <taxon>Fungi</taxon>
        <taxon>Fungi incertae sedis</taxon>
        <taxon>Mucoromycota</taxon>
        <taxon>Glomeromycotina</taxon>
        <taxon>Glomeromycetes</taxon>
        <taxon>Glomerales</taxon>
        <taxon>Glomeraceae</taxon>
        <taxon>Rhizophagus</taxon>
    </lineage>
</organism>